<protein>
    <submittedName>
        <fullName evidence="1">Uncharacterized protein</fullName>
    </submittedName>
</protein>
<comment type="caution">
    <text evidence="1">The sequence shown here is derived from an EMBL/GenBank/DDBJ whole genome shotgun (WGS) entry which is preliminary data.</text>
</comment>
<accession>A0A7D9IYM5</accession>
<dbReference type="Proteomes" id="UP001152795">
    <property type="component" value="Unassembled WGS sequence"/>
</dbReference>
<sequence length="391" mass="44572">MLPVCLLCQKSVSKKAFGLGHLIPHSILKQSGHEYFADVNQGKESGVSNMGYRAFCSECEKRFSNHGEVYLNPNFFKPFHENQNQPIEVSVRDINGNPWLYFCLISIVWRCLCFIPQAKEFLNTLEYLREFLLKYPNYDHDNDIDSKVTLFVFAPNSQLESKCKEVNPTYNCFFDDMYTARFDYDNPDHTAAWVFMGPIHILMIYKSTGGDLGGPFELSEQDLNEAKQSRIMYQGTDTNISIGNKDARFFPMTSYSAIISFGLQHLSRTLRICPSKTTVTDSKLTPMPLTYLPLLPKSVSYDDGVFRFPEFYKKTFSHSLPGVLTIVGARRGEGEKIVFVAFETALAYVVDGENKTGSVTMAFKCGWQRKRFLPEGCRDSSQRKSLWAGLE</sequence>
<reference evidence="1" key="1">
    <citation type="submission" date="2020-04" db="EMBL/GenBank/DDBJ databases">
        <authorList>
            <person name="Alioto T."/>
            <person name="Alioto T."/>
            <person name="Gomez Garrido J."/>
        </authorList>
    </citation>
    <scope>NUCLEOTIDE SEQUENCE</scope>
    <source>
        <strain evidence="1">A484AB</strain>
    </source>
</reference>
<dbReference type="AlphaFoldDB" id="A0A7D9IYM5"/>
<proteinExistence type="predicted"/>
<organism evidence="1 2">
    <name type="scientific">Paramuricea clavata</name>
    <name type="common">Red gorgonian</name>
    <name type="synonym">Violescent sea-whip</name>
    <dbReference type="NCBI Taxonomy" id="317549"/>
    <lineage>
        <taxon>Eukaryota</taxon>
        <taxon>Metazoa</taxon>
        <taxon>Cnidaria</taxon>
        <taxon>Anthozoa</taxon>
        <taxon>Octocorallia</taxon>
        <taxon>Malacalcyonacea</taxon>
        <taxon>Plexauridae</taxon>
        <taxon>Paramuricea</taxon>
    </lineage>
</organism>
<dbReference type="OrthoDB" id="6003865at2759"/>
<name>A0A7D9IYM5_PARCT</name>
<gene>
    <name evidence="1" type="ORF">PACLA_8A074050</name>
</gene>
<evidence type="ECO:0000313" key="2">
    <source>
        <dbReference type="Proteomes" id="UP001152795"/>
    </source>
</evidence>
<dbReference type="EMBL" id="CACRXK020009347">
    <property type="protein sequence ID" value="CAB4016983.1"/>
    <property type="molecule type" value="Genomic_DNA"/>
</dbReference>
<evidence type="ECO:0000313" key="1">
    <source>
        <dbReference type="EMBL" id="CAB4016983.1"/>
    </source>
</evidence>
<keyword evidence="2" id="KW-1185">Reference proteome</keyword>